<organism evidence="1 2">
    <name type="scientific">Mesocestoides corti</name>
    <name type="common">Flatworm</name>
    <dbReference type="NCBI Taxonomy" id="53468"/>
    <lineage>
        <taxon>Eukaryota</taxon>
        <taxon>Metazoa</taxon>
        <taxon>Spiralia</taxon>
        <taxon>Lophotrochozoa</taxon>
        <taxon>Platyhelminthes</taxon>
        <taxon>Cestoda</taxon>
        <taxon>Eucestoda</taxon>
        <taxon>Cyclophyllidea</taxon>
        <taxon>Mesocestoididae</taxon>
        <taxon>Mesocestoides</taxon>
    </lineage>
</organism>
<dbReference type="AlphaFoldDB" id="A0A0R3ULL3"/>
<dbReference type="PANTHER" id="PTHR13617:SF14">
    <property type="entry name" value="PROTEIN ABHD18"/>
    <property type="match status" value="1"/>
</dbReference>
<reference evidence="1 2" key="1">
    <citation type="submission" date="2018-10" db="EMBL/GenBank/DDBJ databases">
        <authorList>
            <consortium name="Pathogen Informatics"/>
        </authorList>
    </citation>
    <scope>NUCLEOTIDE SEQUENCE [LARGE SCALE GENOMIC DNA]</scope>
</reference>
<dbReference type="PANTHER" id="PTHR13617">
    <property type="entry name" value="PROTEIN ABHD18"/>
    <property type="match status" value="1"/>
</dbReference>
<dbReference type="InterPro" id="IPR019149">
    <property type="entry name" value="ABHD18"/>
</dbReference>
<sequence>MIEKKNEYRKLIEVEGSYVSPMVDLIPGAMCSRNRIGRFQMIVPKQWRSNFRPVCFHYAGTGDHSYYRRRVFLANQLLDDGIASVILMNPFYGTRMPMDQKGSALNYLSDLFVMGGALILECHTLLQWCQKQGYGPFALHGISMGGYMATICATTVPFPISLIPCLSSTSASVVFVKGVLSHSVDWKTLTKQYVQDSFYSKVLRPKIQPSIRPDFVLKAKKQAVPSSWELTSDASEGDKLAAEQLLVHPPKNQRTPDYIIDFLGLYRQPFSNISKLLAYVKSHNRLHLYFDNHIWDSAMSAVRAVPMPSVFPDKLRYYFFDVDLCNIRLVSSPEIVAHLTGVVLVDRTPCDLPFRIAHSCGVAVYFVCRGLELVPE</sequence>
<evidence type="ECO:0000313" key="1">
    <source>
        <dbReference type="EMBL" id="VDD82568.1"/>
    </source>
</evidence>
<dbReference type="Pfam" id="PF09752">
    <property type="entry name" value="ABHD18"/>
    <property type="match status" value="1"/>
</dbReference>
<dbReference type="Gene3D" id="3.40.50.1820">
    <property type="entry name" value="alpha/beta hydrolase"/>
    <property type="match status" value="1"/>
</dbReference>
<evidence type="ECO:0000313" key="2">
    <source>
        <dbReference type="Proteomes" id="UP000267029"/>
    </source>
</evidence>
<gene>
    <name evidence="1" type="ORF">MCOS_LOCUS8571</name>
</gene>
<dbReference type="OrthoDB" id="9987145at2759"/>
<protein>
    <submittedName>
        <fullName evidence="1">Uncharacterized protein</fullName>
    </submittedName>
</protein>
<proteinExistence type="predicted"/>
<dbReference type="SUPFAM" id="SSF53474">
    <property type="entry name" value="alpha/beta-Hydrolases"/>
    <property type="match status" value="1"/>
</dbReference>
<accession>A0A0R3ULL3</accession>
<dbReference type="InterPro" id="IPR029058">
    <property type="entry name" value="AB_hydrolase_fold"/>
</dbReference>
<name>A0A0R3ULL3_MESCO</name>
<keyword evidence="2" id="KW-1185">Reference proteome</keyword>
<dbReference type="Proteomes" id="UP000267029">
    <property type="component" value="Unassembled WGS sequence"/>
</dbReference>
<dbReference type="EMBL" id="UXSR01005533">
    <property type="protein sequence ID" value="VDD82568.1"/>
    <property type="molecule type" value="Genomic_DNA"/>
</dbReference>